<accession>A0ABR1SBL8</accession>
<dbReference type="Proteomes" id="UP001396898">
    <property type="component" value="Unassembled WGS sequence"/>
</dbReference>
<proteinExistence type="predicted"/>
<feature type="region of interest" description="Disordered" evidence="1">
    <location>
        <begin position="81"/>
        <end position="102"/>
    </location>
</feature>
<dbReference type="EMBL" id="JAQQWI010000007">
    <property type="protein sequence ID" value="KAK8029200.1"/>
    <property type="molecule type" value="Genomic_DNA"/>
</dbReference>
<evidence type="ECO:0000313" key="3">
    <source>
        <dbReference type="Proteomes" id="UP001396898"/>
    </source>
</evidence>
<evidence type="ECO:0000256" key="1">
    <source>
        <dbReference type="SAM" id="MobiDB-lite"/>
    </source>
</evidence>
<feature type="compositionally biased region" description="Basic and acidic residues" evidence="1">
    <location>
        <begin position="81"/>
        <end position="91"/>
    </location>
</feature>
<comment type="caution">
    <text evidence="2">The sequence shown here is derived from an EMBL/GenBank/DDBJ whole genome shotgun (WGS) entry which is preliminary data.</text>
</comment>
<organism evidence="2 3">
    <name type="scientific">Apiospora marii</name>
    <dbReference type="NCBI Taxonomy" id="335849"/>
    <lineage>
        <taxon>Eukaryota</taxon>
        <taxon>Fungi</taxon>
        <taxon>Dikarya</taxon>
        <taxon>Ascomycota</taxon>
        <taxon>Pezizomycotina</taxon>
        <taxon>Sordariomycetes</taxon>
        <taxon>Xylariomycetidae</taxon>
        <taxon>Amphisphaeriales</taxon>
        <taxon>Apiosporaceae</taxon>
        <taxon>Apiospora</taxon>
    </lineage>
</organism>
<evidence type="ECO:0000313" key="2">
    <source>
        <dbReference type="EMBL" id="KAK8029200.1"/>
    </source>
</evidence>
<keyword evidence="3" id="KW-1185">Reference proteome</keyword>
<sequence length="102" mass="10750">MASSRSGSIPGLLSAFQIRGQESPDDLRTLPVDKLEATGGIDGVIVDLAVQATAVFTRAVLSLPGCNGELKRVVDEYGAHGDGSREAHNEIHQILGQRSPVE</sequence>
<name>A0ABR1SBL8_9PEZI</name>
<reference evidence="2 3" key="1">
    <citation type="submission" date="2023-01" db="EMBL/GenBank/DDBJ databases">
        <title>Analysis of 21 Apiospora genomes using comparative genomics revels a genus with tremendous synthesis potential of carbohydrate active enzymes and secondary metabolites.</title>
        <authorList>
            <person name="Sorensen T."/>
        </authorList>
    </citation>
    <scope>NUCLEOTIDE SEQUENCE [LARGE SCALE GENOMIC DNA]</scope>
    <source>
        <strain evidence="2 3">CBS 20057</strain>
    </source>
</reference>
<gene>
    <name evidence="2" type="ORF">PG991_006256</name>
</gene>
<protein>
    <submittedName>
        <fullName evidence="2">Uncharacterized protein</fullName>
    </submittedName>
</protein>